<sequence>MKKLIITALAGAMAASSGLALAERGGKEIYDSKCFACHSTGAAGAPKVGDAAAWAPRIEQGMDTLMKHAKEGLNAMPPMGTCMDCSDAEMQAAVEYIIEQSQ</sequence>
<dbReference type="InterPro" id="IPR002323">
    <property type="entry name" value="Cyt_CIE"/>
</dbReference>
<reference evidence="9 10" key="1">
    <citation type="submission" date="2017-05" db="EMBL/GenBank/DDBJ databases">
        <title>Thiocyanate degradation by Thiohalobacter thiocyanaticus FOKN1.</title>
        <authorList>
            <person name="Oshiki M."/>
            <person name="Fukushima T."/>
            <person name="Kawano S."/>
            <person name="Nakagawa J."/>
        </authorList>
    </citation>
    <scope>NUCLEOTIDE SEQUENCE [LARGE SCALE GENOMIC DNA]</scope>
    <source>
        <strain evidence="9 10">FOKN1</strain>
    </source>
</reference>
<dbReference type="InterPro" id="IPR036909">
    <property type="entry name" value="Cyt_c-like_dom_sf"/>
</dbReference>
<feature type="domain" description="Cytochrome c" evidence="8">
    <location>
        <begin position="21"/>
        <end position="101"/>
    </location>
</feature>
<evidence type="ECO:0000256" key="2">
    <source>
        <dbReference type="ARBA" id="ARBA00022617"/>
    </source>
</evidence>
<evidence type="ECO:0000256" key="4">
    <source>
        <dbReference type="ARBA" id="ARBA00022982"/>
    </source>
</evidence>
<accession>A0A1Z4VRG7</accession>
<dbReference type="PANTHER" id="PTHR40942">
    <property type="match status" value="1"/>
</dbReference>
<dbReference type="GO" id="GO:0020037">
    <property type="term" value="F:heme binding"/>
    <property type="evidence" value="ECO:0007669"/>
    <property type="project" value="InterPro"/>
</dbReference>
<dbReference type="AlphaFoldDB" id="A0A1Z4VRG7"/>
<dbReference type="KEGG" id="ttc:FOKN1_1845"/>
<evidence type="ECO:0000259" key="8">
    <source>
        <dbReference type="PROSITE" id="PS51007"/>
    </source>
</evidence>
<organism evidence="9 10">
    <name type="scientific">Thiohalobacter thiocyanaticus</name>
    <dbReference type="NCBI Taxonomy" id="585455"/>
    <lineage>
        <taxon>Bacteria</taxon>
        <taxon>Pseudomonadati</taxon>
        <taxon>Pseudomonadota</taxon>
        <taxon>Gammaproteobacteria</taxon>
        <taxon>Thiohalobacterales</taxon>
        <taxon>Thiohalobacteraceae</taxon>
        <taxon>Thiohalobacter</taxon>
    </lineage>
</organism>
<dbReference type="Gene3D" id="1.10.760.10">
    <property type="entry name" value="Cytochrome c-like domain"/>
    <property type="match status" value="1"/>
</dbReference>
<dbReference type="Pfam" id="PF13442">
    <property type="entry name" value="Cytochrome_CBB3"/>
    <property type="match status" value="1"/>
</dbReference>
<dbReference type="RefSeq" id="WP_096366347.1">
    <property type="nucleotide sequence ID" value="NZ_AP018052.1"/>
</dbReference>
<feature type="signal peptide" evidence="7">
    <location>
        <begin position="1"/>
        <end position="22"/>
    </location>
</feature>
<dbReference type="Proteomes" id="UP000218765">
    <property type="component" value="Chromosome"/>
</dbReference>
<dbReference type="OrthoDB" id="9814708at2"/>
<evidence type="ECO:0000256" key="5">
    <source>
        <dbReference type="ARBA" id="ARBA00023004"/>
    </source>
</evidence>
<dbReference type="EMBL" id="AP018052">
    <property type="protein sequence ID" value="BAZ94231.1"/>
    <property type="molecule type" value="Genomic_DNA"/>
</dbReference>
<dbReference type="PANTHER" id="PTHR40942:SF2">
    <property type="entry name" value="CYTOCHROME-RELATED"/>
    <property type="match status" value="1"/>
</dbReference>
<evidence type="ECO:0000256" key="7">
    <source>
        <dbReference type="SAM" id="SignalP"/>
    </source>
</evidence>
<dbReference type="InterPro" id="IPR009056">
    <property type="entry name" value="Cyt_c-like_dom"/>
</dbReference>
<keyword evidence="1" id="KW-0813">Transport</keyword>
<keyword evidence="3 6" id="KW-0479">Metal-binding</keyword>
<evidence type="ECO:0000256" key="3">
    <source>
        <dbReference type="ARBA" id="ARBA00022723"/>
    </source>
</evidence>
<keyword evidence="5 6" id="KW-0408">Iron</keyword>
<evidence type="ECO:0000256" key="1">
    <source>
        <dbReference type="ARBA" id="ARBA00022448"/>
    </source>
</evidence>
<keyword evidence="4" id="KW-0249">Electron transport</keyword>
<dbReference type="GO" id="GO:0005506">
    <property type="term" value="F:iron ion binding"/>
    <property type="evidence" value="ECO:0007669"/>
    <property type="project" value="InterPro"/>
</dbReference>
<feature type="chain" id="PRO_5013074513" evidence="7">
    <location>
        <begin position="23"/>
        <end position="102"/>
    </location>
</feature>
<evidence type="ECO:0000256" key="6">
    <source>
        <dbReference type="PROSITE-ProRule" id="PRU00433"/>
    </source>
</evidence>
<name>A0A1Z4VRG7_9GAMM</name>
<keyword evidence="2 6" id="KW-0349">Heme</keyword>
<protein>
    <submittedName>
        <fullName evidence="9">Cytochrome c5</fullName>
    </submittedName>
</protein>
<gene>
    <name evidence="9" type="ORF">FOKN1_1845</name>
</gene>
<dbReference type="PROSITE" id="PS51007">
    <property type="entry name" value="CYTC"/>
    <property type="match status" value="1"/>
</dbReference>
<dbReference type="PRINTS" id="PR00607">
    <property type="entry name" value="CYTCHROMECIE"/>
</dbReference>
<dbReference type="SUPFAM" id="SSF46626">
    <property type="entry name" value="Cytochrome c"/>
    <property type="match status" value="1"/>
</dbReference>
<dbReference type="GO" id="GO:0009055">
    <property type="term" value="F:electron transfer activity"/>
    <property type="evidence" value="ECO:0007669"/>
    <property type="project" value="InterPro"/>
</dbReference>
<keyword evidence="7" id="KW-0732">Signal</keyword>
<proteinExistence type="predicted"/>
<evidence type="ECO:0000313" key="10">
    <source>
        <dbReference type="Proteomes" id="UP000218765"/>
    </source>
</evidence>
<keyword evidence="10" id="KW-1185">Reference proteome</keyword>
<evidence type="ECO:0000313" key="9">
    <source>
        <dbReference type="EMBL" id="BAZ94231.1"/>
    </source>
</evidence>